<dbReference type="Gene3D" id="3.30.420.10">
    <property type="entry name" value="Ribonuclease H-like superfamily/Ribonuclease H"/>
    <property type="match status" value="1"/>
</dbReference>
<sequence>MDLGTNFTSELTKTFLEKFGIQAVHSSVHRPQSNAVERFHRTIKRLLRVLCYESGENWERTLPFAPLTLRTVIHESTGFSPAELLHGRNLRTPETLLFEKWTELGEEENPVTEYVFTLINLLKKCQDLAIQNMEKARDKRRKWYDRGTVERKFKPGGLVLVMATIKPNKLAVSWMGPGTVISQISKTNYLVSLPNRREKSQIFHINILKPYHKRAEIVNVLLSEPVGPEPNDLDLEIIYPNTNPDIYDFDEIVREGSLKEKCTSEVLGELERVLNRHRKLFSNDPGRTDLIEHNIELISDHPIRIRPYRTSPRQMEILKQEIKRMLDLGIIEVGESNFSNPLILVEAPGRDPRPCIDYRKLNSVTRAEYFPLRNIEEKVEAVASAKYITVIDLTKGYWQIPLSPQAWEGNCPCRLFEQTIDCKSEKL</sequence>
<dbReference type="PROSITE" id="PS50994">
    <property type="entry name" value="INTEGRASE"/>
    <property type="match status" value="1"/>
</dbReference>
<dbReference type="Gene3D" id="3.30.70.270">
    <property type="match status" value="1"/>
</dbReference>
<evidence type="ECO:0000313" key="2">
    <source>
        <dbReference type="EMBL" id="GBN38323.1"/>
    </source>
</evidence>
<dbReference type="Proteomes" id="UP000499080">
    <property type="component" value="Unassembled WGS sequence"/>
</dbReference>
<dbReference type="InterPro" id="IPR043128">
    <property type="entry name" value="Rev_trsase/Diguanyl_cyclase"/>
</dbReference>
<name>A0A4Y2NHD7_ARAVE</name>
<dbReference type="InterPro" id="IPR036397">
    <property type="entry name" value="RNaseH_sf"/>
</dbReference>
<feature type="domain" description="Integrase catalytic" evidence="1">
    <location>
        <begin position="1"/>
        <end position="89"/>
    </location>
</feature>
<dbReference type="SUPFAM" id="SSF56672">
    <property type="entry name" value="DNA/RNA polymerases"/>
    <property type="match status" value="1"/>
</dbReference>
<gene>
    <name evidence="2" type="ORF">AVEN_73817_1</name>
</gene>
<organism evidence="2 3">
    <name type="scientific">Araneus ventricosus</name>
    <name type="common">Orbweaver spider</name>
    <name type="synonym">Epeira ventricosa</name>
    <dbReference type="NCBI Taxonomy" id="182803"/>
    <lineage>
        <taxon>Eukaryota</taxon>
        <taxon>Metazoa</taxon>
        <taxon>Ecdysozoa</taxon>
        <taxon>Arthropoda</taxon>
        <taxon>Chelicerata</taxon>
        <taxon>Arachnida</taxon>
        <taxon>Araneae</taxon>
        <taxon>Araneomorphae</taxon>
        <taxon>Entelegynae</taxon>
        <taxon>Araneoidea</taxon>
        <taxon>Araneidae</taxon>
        <taxon>Araneus</taxon>
    </lineage>
</organism>
<proteinExistence type="predicted"/>
<dbReference type="PANTHER" id="PTHR37984:SF15">
    <property type="entry name" value="INTEGRASE CATALYTIC DOMAIN-CONTAINING PROTEIN"/>
    <property type="match status" value="1"/>
</dbReference>
<dbReference type="GO" id="GO:0042575">
    <property type="term" value="C:DNA polymerase complex"/>
    <property type="evidence" value="ECO:0007669"/>
    <property type="project" value="UniProtKB-ARBA"/>
</dbReference>
<dbReference type="PANTHER" id="PTHR37984">
    <property type="entry name" value="PROTEIN CBG26694"/>
    <property type="match status" value="1"/>
</dbReference>
<dbReference type="GO" id="GO:0015074">
    <property type="term" value="P:DNA integration"/>
    <property type="evidence" value="ECO:0007669"/>
    <property type="project" value="InterPro"/>
</dbReference>
<dbReference type="InterPro" id="IPR001584">
    <property type="entry name" value="Integrase_cat-core"/>
</dbReference>
<comment type="caution">
    <text evidence="2">The sequence shown here is derived from an EMBL/GenBank/DDBJ whole genome shotgun (WGS) entry which is preliminary data.</text>
</comment>
<dbReference type="GO" id="GO:0071897">
    <property type="term" value="P:DNA biosynthetic process"/>
    <property type="evidence" value="ECO:0007669"/>
    <property type="project" value="UniProtKB-ARBA"/>
</dbReference>
<evidence type="ECO:0000313" key="3">
    <source>
        <dbReference type="Proteomes" id="UP000499080"/>
    </source>
</evidence>
<accession>A0A4Y2NHD7</accession>
<reference evidence="2 3" key="1">
    <citation type="journal article" date="2019" name="Sci. Rep.">
        <title>Orb-weaving spider Araneus ventricosus genome elucidates the spidroin gene catalogue.</title>
        <authorList>
            <person name="Kono N."/>
            <person name="Nakamura H."/>
            <person name="Ohtoshi R."/>
            <person name="Moran D.A.P."/>
            <person name="Shinohara A."/>
            <person name="Yoshida Y."/>
            <person name="Fujiwara M."/>
            <person name="Mori M."/>
            <person name="Tomita M."/>
            <person name="Arakawa K."/>
        </authorList>
    </citation>
    <scope>NUCLEOTIDE SEQUENCE [LARGE SCALE GENOMIC DNA]</scope>
</reference>
<dbReference type="EMBL" id="BGPR01009161">
    <property type="protein sequence ID" value="GBN38323.1"/>
    <property type="molecule type" value="Genomic_DNA"/>
</dbReference>
<dbReference type="Gene3D" id="3.10.10.10">
    <property type="entry name" value="HIV Type 1 Reverse Transcriptase, subunit A, domain 1"/>
    <property type="match status" value="1"/>
</dbReference>
<dbReference type="InterPro" id="IPR012337">
    <property type="entry name" value="RNaseH-like_sf"/>
</dbReference>
<evidence type="ECO:0000259" key="1">
    <source>
        <dbReference type="PROSITE" id="PS50994"/>
    </source>
</evidence>
<dbReference type="InterPro" id="IPR050951">
    <property type="entry name" value="Retrovirus_Pol_polyprotein"/>
</dbReference>
<keyword evidence="3" id="KW-1185">Reference proteome</keyword>
<dbReference type="InterPro" id="IPR043502">
    <property type="entry name" value="DNA/RNA_pol_sf"/>
</dbReference>
<dbReference type="GO" id="GO:0003676">
    <property type="term" value="F:nucleic acid binding"/>
    <property type="evidence" value="ECO:0007669"/>
    <property type="project" value="InterPro"/>
</dbReference>
<dbReference type="OrthoDB" id="7856237at2759"/>
<dbReference type="AlphaFoldDB" id="A0A4Y2NHD7"/>
<dbReference type="SUPFAM" id="SSF53098">
    <property type="entry name" value="Ribonuclease H-like"/>
    <property type="match status" value="1"/>
</dbReference>
<protein>
    <recommendedName>
        <fullName evidence="1">Integrase catalytic domain-containing protein</fullName>
    </recommendedName>
</protein>